<gene>
    <name evidence="6" type="ORF">Gasu_46630</name>
</gene>
<accession>M2XD25</accession>
<feature type="transmembrane region" description="Helical" evidence="5">
    <location>
        <begin position="92"/>
        <end position="118"/>
    </location>
</feature>
<evidence type="ECO:0000256" key="2">
    <source>
        <dbReference type="ARBA" id="ARBA00022692"/>
    </source>
</evidence>
<evidence type="ECO:0000256" key="4">
    <source>
        <dbReference type="ARBA" id="ARBA00023136"/>
    </source>
</evidence>
<dbReference type="GO" id="GO:0005794">
    <property type="term" value="C:Golgi apparatus"/>
    <property type="evidence" value="ECO:0007669"/>
    <property type="project" value="TreeGrafter"/>
</dbReference>
<organism evidence="6 7">
    <name type="scientific">Galdieria sulphuraria</name>
    <name type="common">Red alga</name>
    <dbReference type="NCBI Taxonomy" id="130081"/>
    <lineage>
        <taxon>Eukaryota</taxon>
        <taxon>Rhodophyta</taxon>
        <taxon>Bangiophyceae</taxon>
        <taxon>Galdieriales</taxon>
        <taxon>Galdieriaceae</taxon>
        <taxon>Galdieria</taxon>
    </lineage>
</organism>
<dbReference type="Proteomes" id="UP000030680">
    <property type="component" value="Unassembled WGS sequence"/>
</dbReference>
<dbReference type="SUPFAM" id="SSF144091">
    <property type="entry name" value="Rhomboid-like"/>
    <property type="match status" value="1"/>
</dbReference>
<reference evidence="7" key="1">
    <citation type="journal article" date="2013" name="Science">
        <title>Gene transfer from bacteria and archaea facilitated evolution of an extremophilic eukaryote.</title>
        <authorList>
            <person name="Schonknecht G."/>
            <person name="Chen W.H."/>
            <person name="Ternes C.M."/>
            <person name="Barbier G.G."/>
            <person name="Shrestha R.P."/>
            <person name="Stanke M."/>
            <person name="Brautigam A."/>
            <person name="Baker B.J."/>
            <person name="Banfield J.F."/>
            <person name="Garavito R.M."/>
            <person name="Carr K."/>
            <person name="Wilkerson C."/>
            <person name="Rensing S.A."/>
            <person name="Gagneul D."/>
            <person name="Dickenson N.E."/>
            <person name="Oesterhelt C."/>
            <person name="Lercher M.J."/>
            <person name="Weber A.P."/>
        </authorList>
    </citation>
    <scope>NUCLEOTIDE SEQUENCE [LARGE SCALE GENOMIC DNA]</scope>
    <source>
        <strain evidence="7">074W</strain>
    </source>
</reference>
<sequence length="307" mass="35612">MMMLYGWRKLQKIPQLTRILLLIFLLGSIGVWWFSLEAYFLLVPGLTISNGYAWNVFSFSLVDVPLMEMGLLLIPLGIVYSMFENSWGVIPFVLFWIFVSVTSAFATIVLLFVLYTFLRDETLLYVPLSGSMAILGGFLVAVKQLIPDHEIYILPRRFRFRLIANDMPFWFLLCFSLGWLSGFRWIGQWFLSCLGVINSWIYLRYLQKREYGRGDTSDSFRLFTLLPIRIREWILALFPSSSNNKEHDTASYSRNLIKQDNDILPVTTTDPTEAERRRQRALRALDERLGSLKSHSKATTSEEGELV</sequence>
<dbReference type="InterPro" id="IPR035952">
    <property type="entry name" value="Rhomboid-like_sf"/>
</dbReference>
<feature type="transmembrane region" description="Helical" evidence="5">
    <location>
        <begin position="20"/>
        <end position="42"/>
    </location>
</feature>
<evidence type="ECO:0000256" key="5">
    <source>
        <dbReference type="SAM" id="Phobius"/>
    </source>
</evidence>
<keyword evidence="3 5" id="KW-1133">Transmembrane helix</keyword>
<dbReference type="AlphaFoldDB" id="M2XD25"/>
<evidence type="ECO:0000256" key="1">
    <source>
        <dbReference type="ARBA" id="ARBA00004141"/>
    </source>
</evidence>
<feature type="transmembrane region" description="Helical" evidence="5">
    <location>
        <begin position="124"/>
        <end position="142"/>
    </location>
</feature>
<dbReference type="eggNOG" id="KOG2890">
    <property type="taxonomic scope" value="Eukaryota"/>
</dbReference>
<evidence type="ECO:0008006" key="8">
    <source>
        <dbReference type="Google" id="ProtNLM"/>
    </source>
</evidence>
<proteinExistence type="predicted"/>
<dbReference type="Pfam" id="PF08551">
    <property type="entry name" value="DUF1751"/>
    <property type="match status" value="1"/>
</dbReference>
<dbReference type="InterPro" id="IPR013861">
    <property type="entry name" value="TMEM115/Pdh1/Rbl19"/>
</dbReference>
<dbReference type="RefSeq" id="XP_005704362.1">
    <property type="nucleotide sequence ID" value="XM_005704305.1"/>
</dbReference>
<feature type="transmembrane region" description="Helical" evidence="5">
    <location>
        <begin position="186"/>
        <end position="203"/>
    </location>
</feature>
<dbReference type="Gramene" id="EME27842">
    <property type="protein sequence ID" value="EME27842"/>
    <property type="gene ID" value="Gasu_46630"/>
</dbReference>
<dbReference type="PANTHER" id="PTHR13377">
    <property type="entry name" value="PLACENTAL PROTEIN 6"/>
    <property type="match status" value="1"/>
</dbReference>
<keyword evidence="4 5" id="KW-0472">Membrane</keyword>
<dbReference type="PANTHER" id="PTHR13377:SF3">
    <property type="entry name" value="TRANSMEMBRANE PROTEIN 115"/>
    <property type="match status" value="1"/>
</dbReference>
<keyword evidence="7" id="KW-1185">Reference proteome</keyword>
<dbReference type="EMBL" id="KB454527">
    <property type="protein sequence ID" value="EME27842.1"/>
    <property type="molecule type" value="Genomic_DNA"/>
</dbReference>
<keyword evidence="2 5" id="KW-0812">Transmembrane</keyword>
<dbReference type="OrthoDB" id="73612at2759"/>
<protein>
    <recommendedName>
        <fullName evidence="8">Peptidase S54 rhomboid domain-containing protein</fullName>
    </recommendedName>
</protein>
<evidence type="ECO:0000313" key="7">
    <source>
        <dbReference type="Proteomes" id="UP000030680"/>
    </source>
</evidence>
<dbReference type="SMART" id="SM01160">
    <property type="entry name" value="DUF1751"/>
    <property type="match status" value="1"/>
</dbReference>
<dbReference type="GO" id="GO:0006890">
    <property type="term" value="P:retrograde vesicle-mediated transport, Golgi to endoplasmic reticulum"/>
    <property type="evidence" value="ECO:0007669"/>
    <property type="project" value="InterPro"/>
</dbReference>
<evidence type="ECO:0000256" key="3">
    <source>
        <dbReference type="ARBA" id="ARBA00022989"/>
    </source>
</evidence>
<feature type="transmembrane region" description="Helical" evidence="5">
    <location>
        <begin position="54"/>
        <end position="80"/>
    </location>
</feature>
<dbReference type="GO" id="GO:0016020">
    <property type="term" value="C:membrane"/>
    <property type="evidence" value="ECO:0007669"/>
    <property type="project" value="UniProtKB-SubCell"/>
</dbReference>
<name>M2XD25_GALSU</name>
<evidence type="ECO:0000313" key="6">
    <source>
        <dbReference type="EMBL" id="EME27842.1"/>
    </source>
</evidence>
<feature type="transmembrane region" description="Helical" evidence="5">
    <location>
        <begin position="162"/>
        <end position="180"/>
    </location>
</feature>
<dbReference type="OMA" id="VIFGTYG"/>
<dbReference type="KEGG" id="gsl:Gasu_46630"/>
<comment type="subcellular location">
    <subcellularLocation>
        <location evidence="1">Membrane</location>
        <topology evidence="1">Multi-pass membrane protein</topology>
    </subcellularLocation>
</comment>
<dbReference type="GeneID" id="17086724"/>